<evidence type="ECO:0000313" key="2">
    <source>
        <dbReference type="EMBL" id="SDQ29817.1"/>
    </source>
</evidence>
<dbReference type="STRING" id="37928.SAMN04489742_0511"/>
<dbReference type="RefSeq" id="WP_074699098.1">
    <property type="nucleotide sequence ID" value="NZ_CP018863.1"/>
</dbReference>
<evidence type="ECO:0000313" key="3">
    <source>
        <dbReference type="Proteomes" id="UP000181917"/>
    </source>
</evidence>
<protein>
    <submittedName>
        <fullName evidence="2">Glycosyltransferase, GT2 family</fullName>
    </submittedName>
</protein>
<reference evidence="2 3" key="1">
    <citation type="submission" date="2016-10" db="EMBL/GenBank/DDBJ databases">
        <authorList>
            <person name="de Groot N.N."/>
        </authorList>
    </citation>
    <scope>NUCLEOTIDE SEQUENCE [LARGE SCALE GENOMIC DNA]</scope>
    <source>
        <strain evidence="2 3">DSM 20117</strain>
    </source>
</reference>
<proteinExistence type="predicted"/>
<dbReference type="EMBL" id="FNKH01000002">
    <property type="protein sequence ID" value="SDQ29817.1"/>
    <property type="molecule type" value="Genomic_DNA"/>
</dbReference>
<dbReference type="Pfam" id="PF00535">
    <property type="entry name" value="Glycos_transf_2"/>
    <property type="match status" value="1"/>
</dbReference>
<dbReference type="OrthoDB" id="9771846at2"/>
<evidence type="ECO:0000259" key="1">
    <source>
        <dbReference type="Pfam" id="PF00535"/>
    </source>
</evidence>
<name>A0A1H0ZQZ3_9MICC</name>
<sequence>MRDFTVVTVTYNSSHIIGDFIEKMGFENGSDTRLIIVDSGSDPEDARRTKAIADQYGAEFILSRENIGYGAGSNIGARLAKSDWLLFINPDVAISLDQCAALVTHAQDGGVDCLGPRVLDTNGRLKISWGRTITPPWRTRPSGISSHRNGLSITETISGCCMAIRRDVFDRLNGFDENFFLFCEEMDLHRRLNDVGGVVALTDKVEVITPGGASSTGVSERWRHVERAVGHTNYMRKHFFRLEGWIAVIYNILRIAVQPRFRPMLMSLRQYNKGIRRQN</sequence>
<dbReference type="SUPFAM" id="SSF53448">
    <property type="entry name" value="Nucleotide-diphospho-sugar transferases"/>
    <property type="match status" value="1"/>
</dbReference>
<keyword evidence="2" id="KW-0808">Transferase</keyword>
<dbReference type="Gene3D" id="3.90.550.10">
    <property type="entry name" value="Spore Coat Polysaccharide Biosynthesis Protein SpsA, Chain A"/>
    <property type="match status" value="1"/>
</dbReference>
<accession>A0A1H0ZQZ3</accession>
<dbReference type="PANTHER" id="PTHR43179:SF7">
    <property type="entry name" value="RHAMNOSYLTRANSFERASE WBBL"/>
    <property type="match status" value="1"/>
</dbReference>
<dbReference type="InterPro" id="IPR001173">
    <property type="entry name" value="Glyco_trans_2-like"/>
</dbReference>
<dbReference type="PANTHER" id="PTHR43179">
    <property type="entry name" value="RHAMNOSYLTRANSFERASE WBBL"/>
    <property type="match status" value="1"/>
</dbReference>
<dbReference type="GO" id="GO:0016740">
    <property type="term" value="F:transferase activity"/>
    <property type="evidence" value="ECO:0007669"/>
    <property type="project" value="UniProtKB-KW"/>
</dbReference>
<dbReference type="Proteomes" id="UP000181917">
    <property type="component" value="Unassembled WGS sequence"/>
</dbReference>
<keyword evidence="3" id="KW-1185">Reference proteome</keyword>
<feature type="domain" description="Glycosyltransferase 2-like" evidence="1">
    <location>
        <begin position="5"/>
        <end position="171"/>
    </location>
</feature>
<organism evidence="2 3">
    <name type="scientific">Crystallibacter crystallopoietes</name>
    <dbReference type="NCBI Taxonomy" id="37928"/>
    <lineage>
        <taxon>Bacteria</taxon>
        <taxon>Bacillati</taxon>
        <taxon>Actinomycetota</taxon>
        <taxon>Actinomycetes</taxon>
        <taxon>Micrococcales</taxon>
        <taxon>Micrococcaceae</taxon>
        <taxon>Crystallibacter</taxon>
    </lineage>
</organism>
<gene>
    <name evidence="2" type="ORF">SAMN04489742_0511</name>
</gene>
<dbReference type="InterPro" id="IPR029044">
    <property type="entry name" value="Nucleotide-diphossugar_trans"/>
</dbReference>
<dbReference type="AlphaFoldDB" id="A0A1H0ZQZ3"/>
<dbReference type="KEGG" id="acry:AC20117_14740"/>